<dbReference type="InterPro" id="IPR015153">
    <property type="entry name" value="EF-hand_dom_typ1"/>
</dbReference>
<dbReference type="GO" id="GO:0099536">
    <property type="term" value="P:synaptic signaling"/>
    <property type="evidence" value="ECO:0007669"/>
    <property type="project" value="TreeGrafter"/>
</dbReference>
<feature type="coiled-coil region" evidence="19">
    <location>
        <begin position="3116"/>
        <end position="3150"/>
    </location>
</feature>
<name>A0A671Z2N1_SPAAU</name>
<dbReference type="InterPro" id="IPR036020">
    <property type="entry name" value="WW_dom_sf"/>
</dbReference>
<dbReference type="Pfam" id="PF00307">
    <property type="entry name" value="CH"/>
    <property type="match status" value="2"/>
</dbReference>
<dbReference type="PANTHER" id="PTHR12268">
    <property type="entry name" value="E3 UBIQUITIN-PROTEIN LIGASE KCMF1"/>
    <property type="match status" value="1"/>
</dbReference>
<keyword evidence="10 17" id="KW-0770">Synapse</keyword>
<dbReference type="Proteomes" id="UP000472265">
    <property type="component" value="Chromosome 24"/>
</dbReference>
<dbReference type="GO" id="GO:0003779">
    <property type="term" value="F:actin binding"/>
    <property type="evidence" value="ECO:0007669"/>
    <property type="project" value="UniProtKB-KW"/>
</dbReference>
<evidence type="ECO:0000256" key="16">
    <source>
        <dbReference type="ARBA" id="ARBA00040142"/>
    </source>
</evidence>
<keyword evidence="3 17" id="KW-1003">Cell membrane</keyword>
<dbReference type="FunFam" id="1.10.418.10:FF:000032">
    <property type="entry name" value="utrophin isoform X1"/>
    <property type="match status" value="1"/>
</dbReference>
<dbReference type="GO" id="GO:0008270">
    <property type="term" value="F:zinc ion binding"/>
    <property type="evidence" value="ECO:0007669"/>
    <property type="project" value="UniProtKB-KW"/>
</dbReference>
<feature type="domain" description="Calponin-homology (CH)" evidence="22">
    <location>
        <begin position="1"/>
        <end position="59"/>
    </location>
</feature>
<feature type="compositionally biased region" description="Basic and acidic residues" evidence="20">
    <location>
        <begin position="3215"/>
        <end position="3225"/>
    </location>
</feature>
<dbReference type="GO" id="GO:0045211">
    <property type="term" value="C:postsynaptic membrane"/>
    <property type="evidence" value="ECO:0007669"/>
    <property type="project" value="UniProtKB-UniRule"/>
</dbReference>
<dbReference type="GO" id="GO:0005856">
    <property type="term" value="C:cytoskeleton"/>
    <property type="evidence" value="ECO:0007669"/>
    <property type="project" value="UniProtKB-SubCell"/>
</dbReference>
<dbReference type="Pfam" id="PF09069">
    <property type="entry name" value="EF-hand_3"/>
    <property type="match status" value="1"/>
</dbReference>
<keyword evidence="25" id="KW-1185">Reference proteome</keyword>
<evidence type="ECO:0000256" key="8">
    <source>
        <dbReference type="ARBA" id="ARBA00022833"/>
    </source>
</evidence>
<feature type="coiled-coil region" evidence="19">
    <location>
        <begin position="2977"/>
        <end position="3004"/>
    </location>
</feature>
<dbReference type="Ensembl" id="ENSSAUT00010072640.1">
    <property type="protein sequence ID" value="ENSSAUP00010069406.1"/>
    <property type="gene ID" value="ENSSAUG00010027426.1"/>
</dbReference>
<reference evidence="24" key="2">
    <citation type="submission" date="2025-08" db="UniProtKB">
        <authorList>
            <consortium name="Ensembl"/>
        </authorList>
    </citation>
    <scope>IDENTIFICATION</scope>
</reference>
<dbReference type="InterPro" id="IPR018159">
    <property type="entry name" value="Spectrin/alpha-actinin"/>
</dbReference>
<feature type="coiled-coil region" evidence="19">
    <location>
        <begin position="2322"/>
        <end position="2378"/>
    </location>
</feature>
<dbReference type="SUPFAM" id="SSF57850">
    <property type="entry name" value="RING/U-box"/>
    <property type="match status" value="1"/>
</dbReference>
<evidence type="ECO:0000259" key="22">
    <source>
        <dbReference type="PROSITE" id="PS50021"/>
    </source>
</evidence>
<dbReference type="SMART" id="SM00150">
    <property type="entry name" value="SPEC"/>
    <property type="match status" value="16"/>
</dbReference>
<dbReference type="CDD" id="cd00176">
    <property type="entry name" value="SPEC"/>
    <property type="match status" value="7"/>
</dbReference>
<evidence type="ECO:0000256" key="6">
    <source>
        <dbReference type="ARBA" id="ARBA00022737"/>
    </source>
</evidence>
<reference evidence="24" key="3">
    <citation type="submission" date="2025-09" db="UniProtKB">
        <authorList>
            <consortium name="Ensembl"/>
        </authorList>
    </citation>
    <scope>IDENTIFICATION</scope>
</reference>
<evidence type="ECO:0000313" key="24">
    <source>
        <dbReference type="Ensembl" id="ENSSAUP00010069406.1"/>
    </source>
</evidence>
<evidence type="ECO:0000256" key="3">
    <source>
        <dbReference type="ARBA" id="ARBA00022475"/>
    </source>
</evidence>
<evidence type="ECO:0000256" key="20">
    <source>
        <dbReference type="SAM" id="MobiDB-lite"/>
    </source>
</evidence>
<evidence type="ECO:0000256" key="17">
    <source>
        <dbReference type="PIRNR" id="PIRNR002341"/>
    </source>
</evidence>
<dbReference type="PANTHER" id="PTHR12268:SF25">
    <property type="entry name" value="DYSTROPHIN"/>
    <property type="match status" value="1"/>
</dbReference>
<dbReference type="SUPFAM" id="SSF47473">
    <property type="entry name" value="EF-hand"/>
    <property type="match status" value="2"/>
</dbReference>
<evidence type="ECO:0000256" key="7">
    <source>
        <dbReference type="ARBA" id="ARBA00022771"/>
    </source>
</evidence>
<dbReference type="PIRSF" id="PIRSF002341">
    <property type="entry name" value="Dystrophin/utrophin"/>
    <property type="match status" value="1"/>
</dbReference>
<evidence type="ECO:0000259" key="23">
    <source>
        <dbReference type="PROSITE" id="PS50135"/>
    </source>
</evidence>
<feature type="domain" description="Calponin-homology (CH)" evidence="22">
    <location>
        <begin position="74"/>
        <end position="180"/>
    </location>
</feature>
<evidence type="ECO:0000256" key="18">
    <source>
        <dbReference type="PROSITE-ProRule" id="PRU00228"/>
    </source>
</evidence>
<dbReference type="InterPro" id="IPR050774">
    <property type="entry name" value="KCMF1/Dystrophin"/>
</dbReference>
<dbReference type="InterPro" id="IPR000433">
    <property type="entry name" value="Znf_ZZ"/>
</dbReference>
<dbReference type="Gene3D" id="2.20.70.10">
    <property type="match status" value="1"/>
</dbReference>
<dbReference type="PROSITE" id="PS00020">
    <property type="entry name" value="ACTININ_2"/>
    <property type="match status" value="1"/>
</dbReference>
<evidence type="ECO:0000256" key="4">
    <source>
        <dbReference type="ARBA" id="ARBA00022490"/>
    </source>
</evidence>
<accession>A0A671Z2N1</accession>
<dbReference type="GO" id="GO:0005737">
    <property type="term" value="C:cytoplasm"/>
    <property type="evidence" value="ECO:0007669"/>
    <property type="project" value="UniProtKB-ARBA"/>
</dbReference>
<keyword evidence="6" id="KW-0677">Repeat</keyword>
<comment type="subcellular location">
    <subcellularLocation>
        <location evidence="2">Cell membrane</location>
        <location evidence="2">Sarcolemma</location>
        <topology evidence="2">Peripheral membrane protein</topology>
        <orientation evidence="2">Cytoplasmic side</orientation>
    </subcellularLocation>
    <subcellularLocation>
        <location evidence="1 17">Cytoplasm</location>
        <location evidence="1 17">Cytoskeleton</location>
    </subcellularLocation>
    <subcellularLocation>
        <location evidence="15">Postsynaptic cell membrane</location>
    </subcellularLocation>
</comment>
<dbReference type="PROSITE" id="PS50020">
    <property type="entry name" value="WW_DOMAIN_2"/>
    <property type="match status" value="1"/>
</dbReference>
<dbReference type="InterPro" id="IPR043145">
    <property type="entry name" value="Znf_ZZ_sf"/>
</dbReference>
<dbReference type="Gene3D" id="1.20.58.60">
    <property type="match status" value="13"/>
</dbReference>
<evidence type="ECO:0000256" key="13">
    <source>
        <dbReference type="ARBA" id="ARBA00023212"/>
    </source>
</evidence>
<evidence type="ECO:0000256" key="2">
    <source>
        <dbReference type="ARBA" id="ARBA00004278"/>
    </source>
</evidence>
<dbReference type="InterPro" id="IPR011992">
    <property type="entry name" value="EF-hand-dom_pair"/>
</dbReference>
<dbReference type="SMART" id="SM00291">
    <property type="entry name" value="ZnF_ZZ"/>
    <property type="match status" value="1"/>
</dbReference>
<keyword evidence="11 17" id="KW-0472">Membrane</keyword>
<gene>
    <name evidence="24" type="primary">DMD</name>
</gene>
<dbReference type="InterPro" id="IPR036872">
    <property type="entry name" value="CH_dom_sf"/>
</dbReference>
<dbReference type="InterPro" id="IPR035436">
    <property type="entry name" value="Dystrophin/utrophin"/>
</dbReference>
<dbReference type="InterPro" id="IPR001202">
    <property type="entry name" value="WW_dom"/>
</dbReference>
<keyword evidence="5" id="KW-0479">Metal-binding</keyword>
<evidence type="ECO:0000256" key="19">
    <source>
        <dbReference type="SAM" id="Coils"/>
    </source>
</evidence>
<protein>
    <recommendedName>
        <fullName evidence="16">Dystrophin</fullName>
    </recommendedName>
</protein>
<dbReference type="FunFam" id="1.10.238.10:FF:000008">
    <property type="entry name" value="Dystrophin isoform 2"/>
    <property type="match status" value="1"/>
</dbReference>
<dbReference type="InterPro" id="IPR001589">
    <property type="entry name" value="Actinin_actin-bd_CS"/>
</dbReference>
<dbReference type="FunFam" id="1.20.58.60:FF:000056">
    <property type="entry name" value="utrophin isoform X1"/>
    <property type="match status" value="1"/>
</dbReference>
<keyword evidence="13 17" id="KW-0206">Cytoskeleton</keyword>
<dbReference type="SUPFAM" id="SSF51045">
    <property type="entry name" value="WW domain"/>
    <property type="match status" value="1"/>
</dbReference>
<dbReference type="FunFam" id="3.30.60.90:FF:000001">
    <property type="entry name" value="Dystrophin isoform 2"/>
    <property type="match status" value="1"/>
</dbReference>
<comment type="function">
    <text evidence="17">May play a role in anchoring the cytoskeleton to the plasma membrane.</text>
</comment>
<dbReference type="InterPro" id="IPR015154">
    <property type="entry name" value="EF-hand_dom_typ2"/>
</dbReference>
<dbReference type="SMART" id="SM00033">
    <property type="entry name" value="CH"/>
    <property type="match status" value="1"/>
</dbReference>
<feature type="region of interest" description="Disordered" evidence="20">
    <location>
        <begin position="3151"/>
        <end position="3225"/>
    </location>
</feature>
<evidence type="ECO:0000256" key="11">
    <source>
        <dbReference type="ARBA" id="ARBA00023136"/>
    </source>
</evidence>
<evidence type="ECO:0000256" key="12">
    <source>
        <dbReference type="ARBA" id="ARBA00023203"/>
    </source>
</evidence>
<feature type="coiled-coil region" evidence="19">
    <location>
        <begin position="1887"/>
        <end position="1914"/>
    </location>
</feature>
<feature type="compositionally biased region" description="Polar residues" evidence="20">
    <location>
        <begin position="3205"/>
        <end position="3214"/>
    </location>
</feature>
<dbReference type="Gene3D" id="1.10.238.10">
    <property type="entry name" value="EF-hand"/>
    <property type="match status" value="2"/>
</dbReference>
<evidence type="ECO:0000256" key="15">
    <source>
        <dbReference type="ARBA" id="ARBA00034100"/>
    </source>
</evidence>
<dbReference type="Gene3D" id="1.10.418.10">
    <property type="entry name" value="Calponin-like domain"/>
    <property type="match status" value="2"/>
</dbReference>
<feature type="domain" description="ZZ-type" evidence="23">
    <location>
        <begin position="2855"/>
        <end position="2911"/>
    </location>
</feature>
<dbReference type="SUPFAM" id="SSF46966">
    <property type="entry name" value="Spectrin repeat"/>
    <property type="match status" value="14"/>
</dbReference>
<feature type="coiled-coil region" evidence="19">
    <location>
        <begin position="2471"/>
        <end position="2508"/>
    </location>
</feature>
<feature type="coiled-coil region" evidence="19">
    <location>
        <begin position="1208"/>
        <end position="1245"/>
    </location>
</feature>
<feature type="compositionally biased region" description="Low complexity" evidence="20">
    <location>
        <begin position="3156"/>
        <end position="3174"/>
    </location>
</feature>
<dbReference type="GO" id="GO:0042383">
    <property type="term" value="C:sarcolemma"/>
    <property type="evidence" value="ECO:0007669"/>
    <property type="project" value="UniProtKB-SubCell"/>
</dbReference>
<keyword evidence="14 17" id="KW-0628">Postsynaptic cell membrane</keyword>
<dbReference type="PROSITE" id="PS01357">
    <property type="entry name" value="ZF_ZZ_1"/>
    <property type="match status" value="1"/>
</dbReference>
<reference evidence="24" key="1">
    <citation type="submission" date="2021-04" db="EMBL/GenBank/DDBJ databases">
        <authorList>
            <consortium name="Wellcome Sanger Institute Data Sharing"/>
        </authorList>
    </citation>
    <scope>NUCLEOTIDE SEQUENCE [LARGE SCALE GENOMIC DNA]</scope>
</reference>
<dbReference type="CDD" id="cd02334">
    <property type="entry name" value="ZZ_dystrophin"/>
    <property type="match status" value="1"/>
</dbReference>
<evidence type="ECO:0000256" key="1">
    <source>
        <dbReference type="ARBA" id="ARBA00004245"/>
    </source>
</evidence>
<keyword evidence="4 17" id="KW-0963">Cytoplasm</keyword>
<keyword evidence="19" id="KW-0175">Coiled coil</keyword>
<dbReference type="SMART" id="SM00456">
    <property type="entry name" value="WW"/>
    <property type="match status" value="1"/>
</dbReference>
<dbReference type="Pfam" id="PF09068">
    <property type="entry name" value="EF-hand_2"/>
    <property type="match status" value="1"/>
</dbReference>
<feature type="coiled-coil region" evidence="19">
    <location>
        <begin position="1092"/>
        <end position="1153"/>
    </location>
</feature>
<dbReference type="InterPro" id="IPR001715">
    <property type="entry name" value="CH_dom"/>
</dbReference>
<dbReference type="InterPro" id="IPR002017">
    <property type="entry name" value="Spectrin_repeat"/>
</dbReference>
<dbReference type="Gene3D" id="3.30.60.90">
    <property type="match status" value="1"/>
</dbReference>
<feature type="coiled-coil region" evidence="19">
    <location>
        <begin position="2054"/>
        <end position="2088"/>
    </location>
</feature>
<dbReference type="Pfam" id="PF00435">
    <property type="entry name" value="Spectrin"/>
    <property type="match status" value="8"/>
</dbReference>
<feature type="coiled-coil region" evidence="19">
    <location>
        <begin position="810"/>
        <end position="837"/>
    </location>
</feature>
<dbReference type="PROSITE" id="PS50135">
    <property type="entry name" value="ZF_ZZ_2"/>
    <property type="match status" value="1"/>
</dbReference>
<feature type="domain" description="WW" evidence="21">
    <location>
        <begin position="2602"/>
        <end position="2635"/>
    </location>
</feature>
<dbReference type="FunFam" id="1.20.58.60:FF:000118">
    <property type="entry name" value="Dystrophin"/>
    <property type="match status" value="1"/>
</dbReference>
<evidence type="ECO:0000256" key="9">
    <source>
        <dbReference type="ARBA" id="ARBA00022837"/>
    </source>
</evidence>
<dbReference type="PROSITE" id="PS50021">
    <property type="entry name" value="CH"/>
    <property type="match status" value="2"/>
</dbReference>
<dbReference type="Pfam" id="PF00397">
    <property type="entry name" value="WW"/>
    <property type="match status" value="1"/>
</dbReference>
<evidence type="ECO:0000313" key="25">
    <source>
        <dbReference type="Proteomes" id="UP000472265"/>
    </source>
</evidence>
<dbReference type="SUPFAM" id="SSF47576">
    <property type="entry name" value="Calponin-homology domain, CH-domain"/>
    <property type="match status" value="1"/>
</dbReference>
<proteinExistence type="predicted"/>
<keyword evidence="8" id="KW-0862">Zinc</keyword>
<dbReference type="GO" id="GO:0016010">
    <property type="term" value="C:dystrophin-associated glycoprotein complex"/>
    <property type="evidence" value="ECO:0007669"/>
    <property type="project" value="UniProtKB-ARBA"/>
</dbReference>
<evidence type="ECO:0000256" key="14">
    <source>
        <dbReference type="ARBA" id="ARBA00023257"/>
    </source>
</evidence>
<dbReference type="CDD" id="cd00201">
    <property type="entry name" value="WW"/>
    <property type="match status" value="1"/>
</dbReference>
<keyword evidence="7 18" id="KW-0863">Zinc-finger</keyword>
<feature type="region of interest" description="Disordered" evidence="20">
    <location>
        <begin position="3073"/>
        <end position="3100"/>
    </location>
</feature>
<organism evidence="24 25">
    <name type="scientific">Sparus aurata</name>
    <name type="common">Gilthead sea bream</name>
    <dbReference type="NCBI Taxonomy" id="8175"/>
    <lineage>
        <taxon>Eukaryota</taxon>
        <taxon>Metazoa</taxon>
        <taxon>Chordata</taxon>
        <taxon>Craniata</taxon>
        <taxon>Vertebrata</taxon>
        <taxon>Euteleostomi</taxon>
        <taxon>Actinopterygii</taxon>
        <taxon>Neopterygii</taxon>
        <taxon>Teleostei</taxon>
        <taxon>Neoteleostei</taxon>
        <taxon>Acanthomorphata</taxon>
        <taxon>Eupercaria</taxon>
        <taxon>Spariformes</taxon>
        <taxon>Sparidae</taxon>
        <taxon>Sparus</taxon>
    </lineage>
</organism>
<evidence type="ECO:0000256" key="10">
    <source>
        <dbReference type="ARBA" id="ARBA00023018"/>
    </source>
</evidence>
<keyword evidence="12 17" id="KW-0009">Actin-binding</keyword>
<sequence length="3225" mass="369911">MVRLERGFTRVHSLNNVNRALQILQKNNVELVNIGAADIVDGNHKLILGLIWSIILHWQVKDVMKDVMAGLQQTNSEKILLSWVRQNTRQYPQVNVVNFSSSWNDGLAFNALIHSHRPELFDWSSVEKKTSAIDRLEHAFNKAEQHLGIERLLDPEDVAVPHPDKKSVIMYVTSLFQVLPQSISMEAIKEVETLPRAASASIARVTTEEHYQIQTQQRFSQQITVSVAQGRVRSPSPQPRYKSYAYTQAAYVKSPDPGQEELQRGLSPLPPGSTSLESYQAALEEVLTWLLSAEDGLQGQPAISNNVEEVKEQFHTHEGYMVELTTHQGSVGRVLRAGAALLAEGNLSDEEDSEVREQMNLLNSRWEHLRVASMERQTRLHEVLMDLQHQQLQQLTDWLDETEARIKRMGAQPLGPDLEDVKHQVEEHKLLQEDLELEQVRVNSLTHMVVVVDESSGDSATAALESKLQVLGDRWAAICRWTEERWILLQEILLKWQHFTNEQCLFDSWLTQKEELVRSIKTSNLKDQAEMVACLRRLATVKAELEVKRPTMDKLCSMSQDLLSSVKNKEVASKLEARLDSFAQRWDRLIQSLETSSSQLSTAVSAAQQSELTHSVTATVTKVTTREKVSAMRQTRESPPPQKKRQVVVDSELRKRFDVDFTEVHSYMTRGEAILQSPEFSVSRKDGSIQELHDKVQAIERERPEKYRKLQEATRTAQTLVEQEGSRADDIAQAAEQLNQRWVGFCALLSDRLAWLAYQAKVPTYVLLYEQCEQAVDNSENWLKVQAPPASEPEPLRVQLDRCREEVARLAALQPQVDLLEKRLNELREEKEGEEDPSAFLDADISAFKEHYHKVLEDLRARERQLQLGERGDSLPPARYKETISTLLAWLQQCEAKLAIPSTAVTEYPIMEQRLKDVQVHKHTLSHFGLQMSDIFLLLISYLECACSQKYRTEMDAIMARWRRLGTTLTDNAQRIQELMAKLMQFENDVKTLKKWMADVDVFLNEEWPALGDSEALEKQLEQCTALVNDIHTIQPSVNGINEVGVYLKKEAEPPFAIYIQKLLDELNGQWENVCKQAYAKKSALKGGLDKTMALRKEMQEMQEWINQAEEDYLERDFTYKTPEELRKAVEELKRAQEEVHSKELKVKLLTDSVNSFIAKAPPTAHDALRSELDVLTANYQRLCSRLDGKCKTLEEVWACWCELLSYLEQENAFLDQLEQKLDETDNLQGGAEELQEALDSLEVLLRHPEDNRNQIRELAQTLMDGGVLDELIQQKVDAFNTRWDELMARVRHATLLEKSVQWAQENDKTLRQIQDSLANTDRHLTAYLADHIDAQQLPQEAQKIQAELSGHDATLEDMRKKNQDKEPSQRIVGQIDLTQKMLTDVWTKFRFFQKPANFDARLAECERVLAGVKNQVGLLEIGSVDQDVVQSQLEQCMKMYKVLSEVKGEVETVIKTGRQIVQKQQTEQPKEMDDRVTALKLLYNQLGSQVTESKLELEKILKLSRKLRKELNGLTEWLAATDAELTRRSAVDGMPSDLEAEVAWAQETERRQPHLQSVVDLAEALKALLRGHGGLVDDKVSLLHCNWIAVTSRAEEWLNLLLVRERDRIKNTSRCSLQTLTLNLLQALAKSAPTSPTKFAFLLATNDLPFLVCMCVCQTAASAKELEQYYSEAQIWLELLEEEAKQGENLKEEDFQEDKDCEEGAVKELLLKGENLQKRVPDQDKREQLRLKHNQLNSKYNAVKDLRLLRNRKALAIAPQWYQYRRKSHDLLAWLDDIQRSVDQLPDPPEGEREIGSEFDKKKEELKELQGLANQLSEAGAASLVEPRQLQLNKRWVEVEGKFIPFKRQSVSFSRHDFYMYSTNRGYDTNTNTNTSSVSVQVSKALPERQLEIEGLLRELEQLQGQLDDLSAWASNTRAKLDTSSPSYSLIEEVQVKQPEVEFVLERADHLYKDSPPNQTGKVRESNTTLMIHLLKGTNRKLAAHMLFSYAADVILWKHFQDMLSVKYTRLLYSSLPESAALAQFNKSWAELTDWLTMLDNMVQNKRVVVADVDDINDNIVRLKASLQELEQRRPLLERQVTAAQNLKNKTSNQDTRNAITERIDRLQNHWEDSQTKLSDRTKQLHNMLQDSTEWLDAKRGVDHHIKQASERLESWQEITYTMEDVKRQNTELKLILKELQQWQGPVDETNALANKLLTLYANDDTHKVTQVNNNMVATWTHIGKRVSDREAALEAALKLLQQFYLDLEKFLNWLTEAETTCNVLIDATNKERLQEQPAARNLLAQWKDLQAEIDGHTELYHSLDENGQRIVTSLRDPEDAALLQRRLDNMSQRWNDLRNKTLTHLDSEMAPWKRLHMSLQELLNWLRLKSQQLEQEPPVGGDVPAVQTQLDTHRGFKRDLRAKEPVVTKALDDVGIFLSELPLLLFLSNLFFQSPSDISPEERAQNVGRVLRKEADDVMVKWDRLNADSADWQRRLELALDRLMELQEAEDLLDGQLRQAEMVKEAWEPVGDLLIDSLPENIEKVKEFQDEIAPIQDDVTHMNQLASTFGPHDIQLSPSNLERIDDLNTRWRLLQVHTHTHTQHAHTLTHLFRFFLQVSGSVESPFEQGVSPNNVPYYINHQTQTTCWDHPKMAELYQSLADLNNVRFSAYRTAMKLRRLQKALCLDLLSMPMACEVFDQHGLKQNEQLLDISQLVTCLTSLYQRLEQSHSHLVNVPLCVDMCLNWLLNVYDTGRTGKIRTLSFKTGVISLCKAHLEDKYRFLFRQVASATGFCDQRRLGLLLHDSIQIPRQLGEVASFGGSNIEPSVRSCFQFANNKPELEAAMFLDWMRLEPQSMVWLPVLHRVAAAETAKHQAKCNICKECPIIGFRYRSLKHFNYDICQSCFFSGRVAKGHKMQYPMVEYCTPTTSGEDVRDFAKVLKNKFRTKRYFAKHPRMGYLPVQTILEGDNMETPVTLINFWPVDHAPGSSPQLSHDDTHTRIEHYANRLAEMENRNGSYLNDSISPNESIDDEHMLIQHYCQSLNQGSPLSQPRSPAQILISMETEEKGELERVLNDLEQENRSLQSEYDRLKKAHDRKGLSPLPSPPEMLPVSPQSARDAELIAEAKLLRQHKGRLEARMQILEDHNKQLESQLHRLRQLLEQTDSKVNGTALSSPSTSSQRSDSSLPLLRVAASQTTDTMGEDELSSPSQDASGLEEVMEQLNNSFPQSQARREKGTPMRG</sequence>
<dbReference type="GeneTree" id="ENSGT00940000154342"/>
<dbReference type="GO" id="GO:0120025">
    <property type="term" value="C:plasma membrane bounded cell projection"/>
    <property type="evidence" value="ECO:0007669"/>
    <property type="project" value="UniProtKB-ARBA"/>
</dbReference>
<dbReference type="FunFam" id="1.20.58.60:FF:000075">
    <property type="entry name" value="utrophin isoform X1"/>
    <property type="match status" value="1"/>
</dbReference>
<evidence type="ECO:0000256" key="5">
    <source>
        <dbReference type="ARBA" id="ARBA00022723"/>
    </source>
</evidence>
<dbReference type="FunFam" id="1.20.58.60:FF:000070">
    <property type="entry name" value="utrophin isoform X1"/>
    <property type="match status" value="1"/>
</dbReference>
<keyword evidence="9" id="KW-0106">Calcium</keyword>
<evidence type="ECO:0000259" key="21">
    <source>
        <dbReference type="PROSITE" id="PS50020"/>
    </source>
</evidence>
<dbReference type="Pfam" id="PF00569">
    <property type="entry name" value="ZZ"/>
    <property type="match status" value="1"/>
</dbReference>